<accession>A0A8B8QNQ8</accession>
<evidence type="ECO:0000256" key="1">
    <source>
        <dbReference type="SAM" id="MobiDB-lite"/>
    </source>
</evidence>
<sequence length="136" mass="14585">MSYHARTILTPGASRKRKERESFYASAAAQATTILTATKPIARPAQAQAQAEAKVGPAEPTMSDNRLLAGYMAHEFLTRGTLLGARPEAARDETPKHPEGKPSGSYGEVASILKSDGVHVPGVLNPTQLARWIHQV</sequence>
<dbReference type="AlphaFoldDB" id="A0A8B8QNQ8"/>
<proteinExistence type="predicted"/>
<reference evidence="2" key="1">
    <citation type="submission" date="2025-05" db="UniProtKB">
        <authorList>
            <consortium name="RefSeq"/>
        </authorList>
    </citation>
    <scope>NUCLEOTIDE SEQUENCE [LARGE SCALE GENOMIC DNA]</scope>
</reference>
<organism evidence="2 3">
    <name type="scientific">Rhodamnia argentea</name>
    <dbReference type="NCBI Taxonomy" id="178133"/>
    <lineage>
        <taxon>Eukaryota</taxon>
        <taxon>Viridiplantae</taxon>
        <taxon>Streptophyta</taxon>
        <taxon>Embryophyta</taxon>
        <taxon>Tracheophyta</taxon>
        <taxon>Spermatophyta</taxon>
        <taxon>Magnoliopsida</taxon>
        <taxon>eudicotyledons</taxon>
        <taxon>Gunneridae</taxon>
        <taxon>Pentapetalae</taxon>
        <taxon>rosids</taxon>
        <taxon>malvids</taxon>
        <taxon>Myrtales</taxon>
        <taxon>Myrtaceae</taxon>
        <taxon>Myrtoideae</taxon>
        <taxon>Myrteae</taxon>
        <taxon>Australasian group</taxon>
        <taxon>Rhodamnia</taxon>
    </lineage>
</organism>
<dbReference type="PANTHER" id="PTHR34657:SF4">
    <property type="entry name" value="EMBRYO SAC DEVELOPMENT ARREST 6"/>
    <property type="match status" value="1"/>
</dbReference>
<dbReference type="KEGG" id="rarg:115753957"/>
<dbReference type="Proteomes" id="UP000827889">
    <property type="component" value="Chromosome 1"/>
</dbReference>
<keyword evidence="2" id="KW-1185">Reference proteome</keyword>
<feature type="compositionally biased region" description="Basic and acidic residues" evidence="1">
    <location>
        <begin position="88"/>
        <end position="100"/>
    </location>
</feature>
<gene>
    <name evidence="3" type="primary">LOC115753957</name>
</gene>
<reference evidence="3" key="2">
    <citation type="submission" date="2025-08" db="UniProtKB">
        <authorList>
            <consortium name="RefSeq"/>
        </authorList>
    </citation>
    <scope>IDENTIFICATION</scope>
    <source>
        <tissue evidence="3">Leaf</tissue>
    </source>
</reference>
<evidence type="ECO:0000313" key="2">
    <source>
        <dbReference type="Proteomes" id="UP000827889"/>
    </source>
</evidence>
<dbReference type="RefSeq" id="XP_030548690.2">
    <property type="nucleotide sequence ID" value="XM_030692830.2"/>
</dbReference>
<dbReference type="GeneID" id="115753957"/>
<protein>
    <submittedName>
        <fullName evidence="3">Uncharacterized protein LOC115753957</fullName>
    </submittedName>
</protein>
<dbReference type="PANTHER" id="PTHR34657">
    <property type="entry name" value="EMBRYO SAC DEVELOPMENT ARREST 6"/>
    <property type="match status" value="1"/>
</dbReference>
<name>A0A8B8QNQ8_9MYRT</name>
<feature type="region of interest" description="Disordered" evidence="1">
    <location>
        <begin position="83"/>
        <end position="106"/>
    </location>
</feature>
<evidence type="ECO:0000313" key="3">
    <source>
        <dbReference type="RefSeq" id="XP_030548690.2"/>
    </source>
</evidence>